<reference evidence="2" key="1">
    <citation type="submission" date="2016-10" db="EMBL/GenBank/DDBJ databases">
        <authorList>
            <person name="Jeantristanb JTB J.-T."/>
            <person name="Ricardo R."/>
        </authorList>
    </citation>
    <scope>NUCLEOTIDE SEQUENCE [LARGE SCALE GENOMIC DNA]</scope>
</reference>
<dbReference type="EMBL" id="FMWP01000053">
    <property type="protein sequence ID" value="SCZ94694.1"/>
    <property type="molecule type" value="Genomic_DNA"/>
</dbReference>
<sequence length="293" mass="29050">MALSTSILAVAASQELVVASHLALFRRADASETSSSYLANILGMAPSACADSCNTATTDYSVRAPDTQETLVGFAAVLCAALGSRGLASDRQIATAPWERNSQCANQTSQSSVAMCACSAQSLGDLRQSFSSGRGPCQRYPICTAKADCNSPRAHLAKLGTCANCIANNGNATAKSSAVSNYNSFVDLCVKDGLATVTGTVSVGQSTSAIPRATTTLASSASRAVYTTAGSVSAVPVASLAGNSSAGSATAMATATATGSAAPASATTAKSGAGRLISSGLGAVLVVALRLLA</sequence>
<evidence type="ECO:0000313" key="1">
    <source>
        <dbReference type="EMBL" id="SCZ94694.1"/>
    </source>
</evidence>
<dbReference type="AlphaFoldDB" id="A0A2X0L798"/>
<protein>
    <submittedName>
        <fullName evidence="1">BZ3500_MvSof-1268-A1-R1_Chr12-3g04050 protein</fullName>
    </submittedName>
</protein>
<accession>A0A2X0L798</accession>
<keyword evidence="2" id="KW-1185">Reference proteome</keyword>
<evidence type="ECO:0000313" key="2">
    <source>
        <dbReference type="Proteomes" id="UP000249723"/>
    </source>
</evidence>
<proteinExistence type="predicted"/>
<organism evidence="1 2">
    <name type="scientific">Microbotryum saponariae</name>
    <dbReference type="NCBI Taxonomy" id="289078"/>
    <lineage>
        <taxon>Eukaryota</taxon>
        <taxon>Fungi</taxon>
        <taxon>Dikarya</taxon>
        <taxon>Basidiomycota</taxon>
        <taxon>Pucciniomycotina</taxon>
        <taxon>Microbotryomycetes</taxon>
        <taxon>Microbotryales</taxon>
        <taxon>Microbotryaceae</taxon>
        <taxon>Microbotryum</taxon>
    </lineage>
</organism>
<name>A0A2X0L798_9BASI</name>
<dbReference type="Proteomes" id="UP000249723">
    <property type="component" value="Unassembled WGS sequence"/>
</dbReference>
<gene>
    <name evidence="1" type="ORF">BZ3500_MVSOF-1268-A1-R1_CHR12-3G04050</name>
</gene>
<dbReference type="OrthoDB" id="2529000at2759"/>